<evidence type="ECO:0000313" key="3">
    <source>
        <dbReference type="EMBL" id="OHU47243.1"/>
    </source>
</evidence>
<accession>A0A1S1LC76</accession>
<organism evidence="3 4">
    <name type="scientific">Mycobacteroides chelonae</name>
    <name type="common">Mycobacterium chelonae</name>
    <dbReference type="NCBI Taxonomy" id="1774"/>
    <lineage>
        <taxon>Bacteria</taxon>
        <taxon>Bacillati</taxon>
        <taxon>Actinomycetota</taxon>
        <taxon>Actinomycetes</taxon>
        <taxon>Mycobacteriales</taxon>
        <taxon>Mycobacteriaceae</taxon>
        <taxon>Mycobacteroides</taxon>
    </lineage>
</organism>
<keyword evidence="2" id="KW-0732">Signal</keyword>
<evidence type="ECO:0000313" key="4">
    <source>
        <dbReference type="Proteomes" id="UP000180043"/>
    </source>
</evidence>
<evidence type="ECO:0000256" key="1">
    <source>
        <dbReference type="SAM" id="MobiDB-lite"/>
    </source>
</evidence>
<feature type="signal peptide" evidence="2">
    <location>
        <begin position="1"/>
        <end position="22"/>
    </location>
</feature>
<dbReference type="EMBL" id="MLIQ01000042">
    <property type="protein sequence ID" value="OHU47243.1"/>
    <property type="molecule type" value="Genomic_DNA"/>
</dbReference>
<gene>
    <name evidence="3" type="ORF">BKG82_26680</name>
</gene>
<dbReference type="PROSITE" id="PS51257">
    <property type="entry name" value="PROKAR_LIPOPROTEIN"/>
    <property type="match status" value="1"/>
</dbReference>
<protein>
    <recommendedName>
        <fullName evidence="5">Sensor domain-containing protein</fullName>
    </recommendedName>
</protein>
<feature type="chain" id="PRO_5010352719" description="Sensor domain-containing protein" evidence="2">
    <location>
        <begin position="23"/>
        <end position="616"/>
    </location>
</feature>
<feature type="compositionally biased region" description="Pro residues" evidence="1">
    <location>
        <begin position="427"/>
        <end position="440"/>
    </location>
</feature>
<sequence length="616" mass="65985">MRARWLAAAAAALVVGGCTHTAAPPAPDPGPGGQSNEQLSRFLPTLADYPGPSWDVELTAGADSGRVPGPYLDPNLTVEPAGCSDIPFRRTDLVAASAHGVVQNGIAGNAGEASVWILREHPGVDLIADSVAWAKRCREYRESLPGTGPADRADSDPTAVSVLPPTRLDGVEVRQIHFTDNRAHRYQGEGTRESVVSLARVGSLIVAGYRHDRDQEAAAVLSQTIRRLAAAKPASKPLADKADTSPLTTRTDKELQRLLPTAAAVPAGATLLQSSPIVREGTDDGEKNSACGRVPFEDAVGWRPDLNRDFRQIASVSEKRTDANPDNDTVSLGIEHPGTSVIDETAKWANDCAFPSLPTPQLEGINDAISVHIKGDPRSRTDYTATLMRMRGMLLITKPALSLQHSPLAKKMVDNLRHAHFDTPGTGPDPAPQPPDPTRPLPGSIAFPPPNIEATTKLARVGQGTLVDPETYHVGGYLPDDSPTRSSEDYLHFRSPTGAIACTWRKYTLFCDTPQGTYPRTPKPTDLQGRWQDSVIDFGWAGLHSGIAAEEPIVYAVSNVLPYGSTIRLQEGTECLMEPDGLTCVDYNKQVGLHLSRTDLTPLSATVALTADTRPS</sequence>
<evidence type="ECO:0000256" key="2">
    <source>
        <dbReference type="SAM" id="SignalP"/>
    </source>
</evidence>
<reference evidence="3 4" key="1">
    <citation type="submission" date="2016-10" db="EMBL/GenBank/DDBJ databases">
        <title>Evaluation of Human, Veterinary and Environmental Mycobacterium chelonae Isolates by Core Genome Phylogenomic Analysis, Targeted Gene Comparison, and Anti-microbial Susceptibility Patterns: A Tale of Mistaken Identities.</title>
        <authorList>
            <person name="Fogelson S.B."/>
            <person name="Camus A.C."/>
            <person name="Lorenz W."/>
            <person name="Vasireddy R."/>
            <person name="Vasireddy S."/>
            <person name="Smith T."/>
            <person name="Brown-Elliott B.A."/>
            <person name="Wallace R.J.Jr."/>
            <person name="Hasan N.A."/>
            <person name="Reischl U."/>
            <person name="Sanchez S."/>
        </authorList>
    </citation>
    <scope>NUCLEOTIDE SEQUENCE [LARGE SCALE GENOMIC DNA]</scope>
    <source>
        <strain evidence="3 4">15515</strain>
    </source>
</reference>
<feature type="region of interest" description="Disordered" evidence="1">
    <location>
        <begin position="418"/>
        <end position="442"/>
    </location>
</feature>
<evidence type="ECO:0008006" key="5">
    <source>
        <dbReference type="Google" id="ProtNLM"/>
    </source>
</evidence>
<comment type="caution">
    <text evidence="3">The sequence shown here is derived from an EMBL/GenBank/DDBJ whole genome shotgun (WGS) entry which is preliminary data.</text>
</comment>
<dbReference type="RefSeq" id="WP_070947861.1">
    <property type="nucleotide sequence ID" value="NZ_MLIQ01000042.1"/>
</dbReference>
<dbReference type="Proteomes" id="UP000180043">
    <property type="component" value="Unassembled WGS sequence"/>
</dbReference>
<feature type="region of interest" description="Disordered" evidence="1">
    <location>
        <begin position="143"/>
        <end position="163"/>
    </location>
</feature>
<dbReference type="AlphaFoldDB" id="A0A1S1LC76"/>
<name>A0A1S1LC76_MYCCH</name>
<proteinExistence type="predicted"/>